<dbReference type="InterPro" id="IPR002678">
    <property type="entry name" value="DUF34/NIF3"/>
</dbReference>
<evidence type="ECO:0000313" key="7">
    <source>
        <dbReference type="Proteomes" id="UP000007472"/>
    </source>
</evidence>
<evidence type="ECO:0000256" key="2">
    <source>
        <dbReference type="ARBA" id="ARBA00011643"/>
    </source>
</evidence>
<evidence type="ECO:0000313" key="6">
    <source>
        <dbReference type="EMBL" id="ADU91424.1"/>
    </source>
</evidence>
<protein>
    <recommendedName>
        <fullName evidence="3">GTP cyclohydrolase 1 type 2 homolog</fullName>
    </recommendedName>
</protein>
<dbReference type="Gene3D" id="3.40.1390.30">
    <property type="entry name" value="NIF3 (NGG1p interacting factor 3)-like"/>
    <property type="match status" value="2"/>
</dbReference>
<name>A0A654KG58_TAYEM</name>
<dbReference type="Pfam" id="PF01784">
    <property type="entry name" value="DUF34_NIF3"/>
    <property type="match status" value="1"/>
</dbReference>
<dbReference type="EMBL" id="CP002456">
    <property type="protein sequence ID" value="ADU91424.1"/>
    <property type="molecule type" value="Genomic_DNA"/>
</dbReference>
<dbReference type="PANTHER" id="PTHR13799:SF14">
    <property type="entry name" value="GTP CYCLOHYDROLASE 1 TYPE 2 HOMOLOG"/>
    <property type="match status" value="1"/>
</dbReference>
<feature type="binding site" evidence="5">
    <location>
        <position position="66"/>
    </location>
    <ligand>
        <name>a divalent metal cation</name>
        <dbReference type="ChEBI" id="CHEBI:60240"/>
        <label>1</label>
    </ligand>
</feature>
<dbReference type="Proteomes" id="UP000007472">
    <property type="component" value="Chromosome"/>
</dbReference>
<dbReference type="NCBIfam" id="TIGR00486">
    <property type="entry name" value="YbgI_SA1388"/>
    <property type="match status" value="1"/>
</dbReference>
<comment type="similarity">
    <text evidence="1">Belongs to the GTP cyclohydrolase I type 2/NIF3 family.</text>
</comment>
<evidence type="ECO:0000256" key="3">
    <source>
        <dbReference type="ARBA" id="ARBA00022112"/>
    </source>
</evidence>
<evidence type="ECO:0000256" key="1">
    <source>
        <dbReference type="ARBA" id="ARBA00006964"/>
    </source>
</evidence>
<feature type="binding site" evidence="5">
    <location>
        <position position="67"/>
    </location>
    <ligand>
        <name>a divalent metal cation</name>
        <dbReference type="ChEBI" id="CHEBI:60240"/>
        <label>1</label>
    </ligand>
</feature>
<accession>A0A654KG58</accession>
<evidence type="ECO:0000256" key="4">
    <source>
        <dbReference type="ARBA" id="ARBA00022723"/>
    </source>
</evidence>
<dbReference type="PANTHER" id="PTHR13799">
    <property type="entry name" value="NGG1 INTERACTING FACTOR 3"/>
    <property type="match status" value="1"/>
</dbReference>
<keyword evidence="4 5" id="KW-0479">Metal-binding</keyword>
<feature type="binding site" evidence="5">
    <location>
        <position position="104"/>
    </location>
    <ligand>
        <name>a divalent metal cation</name>
        <dbReference type="ChEBI" id="CHEBI:60240"/>
        <label>1</label>
    </ligand>
</feature>
<dbReference type="SUPFAM" id="SSF102705">
    <property type="entry name" value="NIF3 (NGG1p interacting factor 3)-like"/>
    <property type="match status" value="1"/>
</dbReference>
<dbReference type="GO" id="GO:0046872">
    <property type="term" value="F:metal ion binding"/>
    <property type="evidence" value="ECO:0007669"/>
    <property type="project" value="UniProtKB-KW"/>
</dbReference>
<comment type="subunit">
    <text evidence="2">Homohexamer.</text>
</comment>
<gene>
    <name evidence="6" type="ordered locus">TEQUI_0482</name>
</gene>
<reference evidence="6 7" key="1">
    <citation type="journal article" date="2011" name="J. Bacteriol.">
        <title>Genome sequence of Taylorella equigenitalis MCE9, the causative agent of contagious equine metritis.</title>
        <authorList>
            <person name="Hebert L."/>
            <person name="Moumen B."/>
            <person name="Duquesne F."/>
            <person name="Breuil M.F."/>
            <person name="Laugier C."/>
            <person name="Batto J.M."/>
            <person name="Renault P."/>
            <person name="Petry S."/>
        </authorList>
    </citation>
    <scope>NUCLEOTIDE SEQUENCE [LARGE SCALE GENOMIC DNA]</scope>
    <source>
        <strain evidence="6 7">MCE9</strain>
    </source>
</reference>
<organism evidence="6 7">
    <name type="scientific">Taylorella equigenitalis (strain MCE9)</name>
    <dbReference type="NCBI Taxonomy" id="937774"/>
    <lineage>
        <taxon>Bacteria</taxon>
        <taxon>Pseudomonadati</taxon>
        <taxon>Pseudomonadota</taxon>
        <taxon>Betaproteobacteria</taxon>
        <taxon>Burkholderiales</taxon>
        <taxon>Alcaligenaceae</taxon>
        <taxon>Taylorella</taxon>
    </lineage>
</organism>
<feature type="binding site" evidence="5">
    <location>
        <position position="230"/>
    </location>
    <ligand>
        <name>a divalent metal cation</name>
        <dbReference type="ChEBI" id="CHEBI:60240"/>
        <label>1</label>
    </ligand>
</feature>
<sequence length="263" mass="29207">MSSIRVDELQAWLDDTLKPTLYNDYAPNGLQLQGKSEIRKIVVGVTASEALINQAIKNNADAIIVHHGWFWKNEDSEIIGIKYNRIATAIKNNLNVFAYHLPLDAHPEYGNNAQLAKVLDIEVNLILKDEVRKPETHGKYGLIWFGNVPPHIKMLGQLEGHVAQRLNRKPLVVGNPDMPVSRIAWCTGGAQGYFMEAIDKGADVYLTGEASEQCYHQAIESSVGFIAAGHHATERYGVQALGAALKAKYPQLEVEYIELNNPI</sequence>
<dbReference type="FunFam" id="3.40.1390.30:FF:000001">
    <property type="entry name" value="GTP cyclohydrolase 1 type 2"/>
    <property type="match status" value="1"/>
</dbReference>
<feature type="binding site" evidence="5">
    <location>
        <position position="234"/>
    </location>
    <ligand>
        <name>a divalent metal cation</name>
        <dbReference type="ChEBI" id="CHEBI:60240"/>
        <label>1</label>
    </ligand>
</feature>
<proteinExistence type="inferred from homology"/>
<dbReference type="InterPro" id="IPR036069">
    <property type="entry name" value="DUF34/NIF3_sf"/>
</dbReference>
<dbReference type="GO" id="GO:0005737">
    <property type="term" value="C:cytoplasm"/>
    <property type="evidence" value="ECO:0007669"/>
    <property type="project" value="TreeGrafter"/>
</dbReference>
<dbReference type="AlphaFoldDB" id="A0A654KG58"/>
<dbReference type="KEGG" id="teq:TEQUI_0482"/>
<evidence type="ECO:0000256" key="5">
    <source>
        <dbReference type="PIRSR" id="PIRSR602678-1"/>
    </source>
</evidence>